<name>A0A1W1VNV1_9DEIO</name>
<evidence type="ECO:0000313" key="2">
    <source>
        <dbReference type="Proteomes" id="UP000192582"/>
    </source>
</evidence>
<dbReference type="OrthoDB" id="67351at2"/>
<dbReference type="Proteomes" id="UP000192582">
    <property type="component" value="Unassembled WGS sequence"/>
</dbReference>
<organism evidence="1 2">
    <name type="scientific">Deinococcus hopiensis KR-140</name>
    <dbReference type="NCBI Taxonomy" id="695939"/>
    <lineage>
        <taxon>Bacteria</taxon>
        <taxon>Thermotogati</taxon>
        <taxon>Deinococcota</taxon>
        <taxon>Deinococci</taxon>
        <taxon>Deinococcales</taxon>
        <taxon>Deinococcaceae</taxon>
        <taxon>Deinococcus</taxon>
    </lineage>
</organism>
<protein>
    <submittedName>
        <fullName evidence="1">Uncharacterized protein</fullName>
    </submittedName>
</protein>
<gene>
    <name evidence="1" type="ORF">SAMN00790413_02675</name>
</gene>
<dbReference type="RefSeq" id="WP_084049885.1">
    <property type="nucleotide sequence ID" value="NZ_FWWU01000009.1"/>
</dbReference>
<reference evidence="1 2" key="1">
    <citation type="submission" date="2017-04" db="EMBL/GenBank/DDBJ databases">
        <authorList>
            <person name="Afonso C.L."/>
            <person name="Miller P.J."/>
            <person name="Scott M.A."/>
            <person name="Spackman E."/>
            <person name="Goraichik I."/>
            <person name="Dimitrov K.M."/>
            <person name="Suarez D.L."/>
            <person name="Swayne D.E."/>
        </authorList>
    </citation>
    <scope>NUCLEOTIDE SEQUENCE [LARGE SCALE GENOMIC DNA]</scope>
    <source>
        <strain evidence="1 2">KR-140</strain>
    </source>
</reference>
<evidence type="ECO:0000313" key="1">
    <source>
        <dbReference type="EMBL" id="SMB95065.1"/>
    </source>
</evidence>
<keyword evidence="2" id="KW-1185">Reference proteome</keyword>
<dbReference type="EMBL" id="FWWU01000009">
    <property type="protein sequence ID" value="SMB95065.1"/>
    <property type="molecule type" value="Genomic_DNA"/>
</dbReference>
<dbReference type="STRING" id="695939.SAMN00790413_02675"/>
<dbReference type="AlphaFoldDB" id="A0A1W1VNV1"/>
<sequence>MTQPPANQQLRSAASGRNVVPGWTQLIKGQPDVIEVQLDVDQADLNREHGCLLIEYWAGHDDLTLQSILPTRAFKAATEGWCVFIPAQGRVLVRAIDPQPTPPLLASHWINVEPNTPAGTVVNVSVKFPPEGAEGPGLQG</sequence>
<proteinExistence type="predicted"/>
<accession>A0A1W1VNV1</accession>